<dbReference type="Gene3D" id="1.20.1250.20">
    <property type="entry name" value="MFS general substrate transporter like domains"/>
    <property type="match status" value="1"/>
</dbReference>
<evidence type="ECO:0000256" key="9">
    <source>
        <dbReference type="SAM" id="MobiDB-lite"/>
    </source>
</evidence>
<evidence type="ECO:0000256" key="8">
    <source>
        <dbReference type="RuleBase" id="RU003346"/>
    </source>
</evidence>
<feature type="region of interest" description="Disordered" evidence="9">
    <location>
        <begin position="442"/>
        <end position="475"/>
    </location>
</feature>
<proteinExistence type="inferred from homology"/>
<feature type="transmembrane region" description="Helical" evidence="10">
    <location>
        <begin position="14"/>
        <end position="33"/>
    </location>
</feature>
<evidence type="ECO:0000313" key="12">
    <source>
        <dbReference type="EMBL" id="KZP03543.1"/>
    </source>
</evidence>
<dbReference type="InterPro" id="IPR036259">
    <property type="entry name" value="MFS_trans_sf"/>
</dbReference>
<evidence type="ECO:0000313" key="14">
    <source>
        <dbReference type="Proteomes" id="UP000076532"/>
    </source>
</evidence>
<dbReference type="EMBL" id="KV417605">
    <property type="protein sequence ID" value="KZP15347.1"/>
    <property type="molecule type" value="Genomic_DNA"/>
</dbReference>
<feature type="transmembrane region" description="Helical" evidence="10">
    <location>
        <begin position="281"/>
        <end position="301"/>
    </location>
</feature>
<reference evidence="13 14" key="1">
    <citation type="journal article" date="2016" name="Mol. Biol. Evol.">
        <title>Comparative Genomics of Early-Diverging Mushroom-Forming Fungi Provides Insights into the Origins of Lignocellulose Decay Capabilities.</title>
        <authorList>
            <person name="Nagy L.G."/>
            <person name="Riley R."/>
            <person name="Tritt A."/>
            <person name="Adam C."/>
            <person name="Daum C."/>
            <person name="Floudas D."/>
            <person name="Sun H."/>
            <person name="Yadav J.S."/>
            <person name="Pangilinan J."/>
            <person name="Larsson K.H."/>
            <person name="Matsuura K."/>
            <person name="Barry K."/>
            <person name="Labutti K."/>
            <person name="Kuo R."/>
            <person name="Ohm R.A."/>
            <person name="Bhattacharya S.S."/>
            <person name="Shirouzu T."/>
            <person name="Yoshinaga Y."/>
            <person name="Martin F.M."/>
            <person name="Grigoriev I.V."/>
            <person name="Hibbett D.S."/>
        </authorList>
    </citation>
    <scope>NUCLEOTIDE SEQUENCE [LARGE SCALE GENOMIC DNA]</scope>
    <source>
        <strain evidence="13 14">CBS 109695</strain>
    </source>
</reference>
<evidence type="ECO:0000256" key="1">
    <source>
        <dbReference type="ARBA" id="ARBA00004141"/>
    </source>
</evidence>
<feature type="transmembrane region" description="Helical" evidence="10">
    <location>
        <begin position="219"/>
        <end position="241"/>
    </location>
</feature>
<dbReference type="GO" id="GO:0016020">
    <property type="term" value="C:membrane"/>
    <property type="evidence" value="ECO:0007669"/>
    <property type="project" value="UniProtKB-SubCell"/>
</dbReference>
<organism evidence="13 14">
    <name type="scientific">Athelia psychrophila</name>
    <dbReference type="NCBI Taxonomy" id="1759441"/>
    <lineage>
        <taxon>Eukaryota</taxon>
        <taxon>Fungi</taxon>
        <taxon>Dikarya</taxon>
        <taxon>Basidiomycota</taxon>
        <taxon>Agaricomycotina</taxon>
        <taxon>Agaricomycetes</taxon>
        <taxon>Agaricomycetidae</taxon>
        <taxon>Atheliales</taxon>
        <taxon>Atheliaceae</taxon>
        <taxon>Athelia</taxon>
    </lineage>
</organism>
<dbReference type="PANTHER" id="PTHR48022">
    <property type="entry name" value="PLASTIDIC GLUCOSE TRANSPORTER 4"/>
    <property type="match status" value="1"/>
</dbReference>
<gene>
    <name evidence="13" type="ORF">FIBSPDRAFT_867266</name>
    <name evidence="12" type="ORF">FIBSPDRAFT_879364</name>
</gene>
<evidence type="ECO:0000256" key="10">
    <source>
        <dbReference type="SAM" id="Phobius"/>
    </source>
</evidence>
<name>A0A166E3C3_9AGAM</name>
<evidence type="ECO:0000256" key="2">
    <source>
        <dbReference type="ARBA" id="ARBA00010992"/>
    </source>
</evidence>
<evidence type="ECO:0000256" key="3">
    <source>
        <dbReference type="ARBA" id="ARBA00022448"/>
    </source>
</evidence>
<feature type="domain" description="Major facilitator superfamily (MFS) profile" evidence="11">
    <location>
        <begin position="1"/>
        <end position="403"/>
    </location>
</feature>
<feature type="transmembrane region" description="Helical" evidence="10">
    <location>
        <begin position="139"/>
        <end position="158"/>
    </location>
</feature>
<dbReference type="InterPro" id="IPR005828">
    <property type="entry name" value="MFS_sugar_transport-like"/>
</dbReference>
<dbReference type="SUPFAM" id="SSF103473">
    <property type="entry name" value="MFS general substrate transporter"/>
    <property type="match status" value="1"/>
</dbReference>
<dbReference type="PANTHER" id="PTHR48022:SF2">
    <property type="entry name" value="PLASTIDIC GLUCOSE TRANSPORTER 4"/>
    <property type="match status" value="1"/>
</dbReference>
<evidence type="ECO:0000256" key="5">
    <source>
        <dbReference type="ARBA" id="ARBA00022989"/>
    </source>
</evidence>
<dbReference type="STRING" id="436010.A0A166E3C3"/>
<feature type="transmembrane region" description="Helical" evidence="10">
    <location>
        <begin position="253"/>
        <end position="274"/>
    </location>
</feature>
<evidence type="ECO:0000256" key="6">
    <source>
        <dbReference type="ARBA" id="ARBA00023136"/>
    </source>
</evidence>
<dbReference type="InterPro" id="IPR020846">
    <property type="entry name" value="MFS_dom"/>
</dbReference>
<accession>A0A166E3C3</accession>
<dbReference type="GO" id="GO:0005351">
    <property type="term" value="F:carbohydrate:proton symporter activity"/>
    <property type="evidence" value="ECO:0007669"/>
    <property type="project" value="TreeGrafter"/>
</dbReference>
<dbReference type="EMBL" id="KV418045">
    <property type="protein sequence ID" value="KZP03543.1"/>
    <property type="molecule type" value="Genomic_DNA"/>
</dbReference>
<comment type="similarity">
    <text evidence="2 8">Belongs to the major facilitator superfamily. Sugar transporter (TC 2.A.1.1) family.</text>
</comment>
<comment type="catalytic activity">
    <reaction evidence="7">
        <text>myo-inositol(out) + H(+)(out) = myo-inositol(in) + H(+)(in)</text>
        <dbReference type="Rhea" id="RHEA:60364"/>
        <dbReference type="ChEBI" id="CHEBI:15378"/>
        <dbReference type="ChEBI" id="CHEBI:17268"/>
    </reaction>
</comment>
<evidence type="ECO:0000256" key="4">
    <source>
        <dbReference type="ARBA" id="ARBA00022692"/>
    </source>
</evidence>
<comment type="subcellular location">
    <subcellularLocation>
        <location evidence="1">Membrane</location>
        <topology evidence="1">Multi-pass membrane protein</topology>
    </subcellularLocation>
</comment>
<feature type="transmembrane region" description="Helical" evidence="10">
    <location>
        <begin position="313"/>
        <end position="337"/>
    </location>
</feature>
<dbReference type="NCBIfam" id="TIGR00879">
    <property type="entry name" value="SP"/>
    <property type="match status" value="1"/>
</dbReference>
<dbReference type="OrthoDB" id="5399138at2759"/>
<dbReference type="PRINTS" id="PR00171">
    <property type="entry name" value="SUGRTRNSPORT"/>
</dbReference>
<keyword evidence="4 10" id="KW-0812">Transmembrane</keyword>
<evidence type="ECO:0000256" key="7">
    <source>
        <dbReference type="ARBA" id="ARBA00049119"/>
    </source>
</evidence>
<keyword evidence="3 8" id="KW-0813">Transport</keyword>
<dbReference type="FunFam" id="1.20.1250.20:FF:000134">
    <property type="entry name" value="MFS sugar transporter protein"/>
    <property type="match status" value="1"/>
</dbReference>
<dbReference type="InterPro" id="IPR050360">
    <property type="entry name" value="MFS_Sugar_Transporters"/>
</dbReference>
<keyword evidence="6 10" id="KW-0472">Membrane</keyword>
<dbReference type="Pfam" id="PF00083">
    <property type="entry name" value="Sugar_tr"/>
    <property type="match status" value="1"/>
</dbReference>
<evidence type="ECO:0000259" key="11">
    <source>
        <dbReference type="PROSITE" id="PS50850"/>
    </source>
</evidence>
<feature type="transmembrane region" description="Helical" evidence="10">
    <location>
        <begin position="104"/>
        <end position="127"/>
    </location>
</feature>
<dbReference type="PROSITE" id="PS50850">
    <property type="entry name" value="MFS"/>
    <property type="match status" value="1"/>
</dbReference>
<dbReference type="InterPro" id="IPR003663">
    <property type="entry name" value="Sugar/inositol_transpt"/>
</dbReference>
<feature type="transmembrane region" description="Helical" evidence="10">
    <location>
        <begin position="357"/>
        <end position="375"/>
    </location>
</feature>
<protein>
    <submittedName>
        <fullName evidence="13">Transporter</fullName>
    </submittedName>
</protein>
<evidence type="ECO:0000313" key="13">
    <source>
        <dbReference type="EMBL" id="KZP15347.1"/>
    </source>
</evidence>
<dbReference type="AlphaFoldDB" id="A0A166E3C3"/>
<keyword evidence="14" id="KW-1185">Reference proteome</keyword>
<dbReference type="Proteomes" id="UP000076532">
    <property type="component" value="Unassembled WGS sequence"/>
</dbReference>
<feature type="transmembrane region" description="Helical" evidence="10">
    <location>
        <begin position="381"/>
        <end position="399"/>
    </location>
</feature>
<sequence length="475" mass="51207">MPQFIAHFGTLSDFMRGFVVAVILIPSAVTGILAGSLSDRISRKYTISLGSLMFAVGSAISCGAPNLTTLIVGRCIAGSGEGFFLSAGTVYLCEICPKHLRTRVFSCLQLFITGAIALGFFVCYGSIQIQSSLAWRLPFAISTFVALLVTVTAPFLPFPPRWLITHGRSEEAQEVLDLLTEPEDEDERRELMAVPPSNNKAGWLDIFDKGVRGRTLLGIFLNVLQQLSGIDFVLYYAPLLFSQAGLDANTSSIIASGVTGILLFAACVIGTLYVDKIGRRTLILGGGICVAITQLTIGILYASGAAYTPFGKWAVIVLIELFAFTFTGSWSLCVRLYTAEIQPSRTRAAASSFGKGANQLVNTILALTTPAFLAASACGPYLMYGSLAAAGTVVAYVYMPETIGRSLETIDSNFQGSVYAVKWSDILVPGIENLRNRRLSRSTRRRISPLSGDTENGRPGFPERFPMERLSSAMD</sequence>
<keyword evidence="5 10" id="KW-1133">Transmembrane helix</keyword>